<sequence>MVPAFPFPESMEGMAMELLTTGRIITLVVFLALLLALWAAVHLQRGALGHRLRAARRLAVVEAVSLGDRERAVLIEVDGARYLVVTARGQAPQLHPLPAATAAPLLHGGAASAGTAAHPATLQGPVAPPAGPTPTGARP</sequence>
<evidence type="ECO:0000256" key="6">
    <source>
        <dbReference type="SAM" id="MobiDB-lite"/>
    </source>
</evidence>
<evidence type="ECO:0000256" key="1">
    <source>
        <dbReference type="ARBA" id="ARBA00004236"/>
    </source>
</evidence>
<evidence type="ECO:0000313" key="9">
    <source>
        <dbReference type="Proteomes" id="UP001596516"/>
    </source>
</evidence>
<reference evidence="9" key="1">
    <citation type="journal article" date="2019" name="Int. J. Syst. Evol. Microbiol.">
        <title>The Global Catalogue of Microorganisms (GCM) 10K type strain sequencing project: providing services to taxonomists for standard genome sequencing and annotation.</title>
        <authorList>
            <consortium name="The Broad Institute Genomics Platform"/>
            <consortium name="The Broad Institute Genome Sequencing Center for Infectious Disease"/>
            <person name="Wu L."/>
            <person name="Ma J."/>
        </authorList>
    </citation>
    <scope>NUCLEOTIDE SEQUENCE [LARGE SCALE GENOMIC DNA]</scope>
    <source>
        <strain evidence="9">CGMCC 1.12750</strain>
    </source>
</reference>
<evidence type="ECO:0000256" key="7">
    <source>
        <dbReference type="SAM" id="Phobius"/>
    </source>
</evidence>
<accession>A0ABW2UGD9</accession>
<keyword evidence="5 7" id="KW-0472">Membrane</keyword>
<proteinExistence type="predicted"/>
<keyword evidence="3 7" id="KW-0812">Transmembrane</keyword>
<evidence type="ECO:0000313" key="8">
    <source>
        <dbReference type="EMBL" id="MFC7703731.1"/>
    </source>
</evidence>
<comment type="caution">
    <text evidence="8">The sequence shown here is derived from an EMBL/GenBank/DDBJ whole genome shotgun (WGS) entry which is preliminary data.</text>
</comment>
<keyword evidence="8" id="KW-0969">Cilium</keyword>
<feature type="region of interest" description="Disordered" evidence="6">
    <location>
        <begin position="112"/>
        <end position="139"/>
    </location>
</feature>
<keyword evidence="8" id="KW-0966">Cell projection</keyword>
<dbReference type="EMBL" id="JBHTFQ010000002">
    <property type="protein sequence ID" value="MFC7703731.1"/>
    <property type="molecule type" value="Genomic_DNA"/>
</dbReference>
<keyword evidence="4 7" id="KW-1133">Transmembrane helix</keyword>
<keyword evidence="8" id="KW-0282">Flagellum</keyword>
<evidence type="ECO:0000256" key="5">
    <source>
        <dbReference type="ARBA" id="ARBA00023136"/>
    </source>
</evidence>
<dbReference type="InterPro" id="IPR022781">
    <property type="entry name" value="Flagellar_biosynth_FliO"/>
</dbReference>
<evidence type="ECO:0000256" key="3">
    <source>
        <dbReference type="ARBA" id="ARBA00022692"/>
    </source>
</evidence>
<feature type="transmembrane region" description="Helical" evidence="7">
    <location>
        <begin position="20"/>
        <end position="43"/>
    </location>
</feature>
<comment type="subcellular location">
    <subcellularLocation>
        <location evidence="1">Cell membrane</location>
    </subcellularLocation>
</comment>
<dbReference type="RefSeq" id="WP_377400574.1">
    <property type="nucleotide sequence ID" value="NZ_JBHTFQ010000002.1"/>
</dbReference>
<name>A0ABW2UGD9_9RHOB</name>
<gene>
    <name evidence="8" type="ORF">ACFQXB_05950</name>
</gene>
<protein>
    <submittedName>
        <fullName evidence="8">Flagellar biosynthetic protein FliO</fullName>
    </submittedName>
</protein>
<keyword evidence="9" id="KW-1185">Reference proteome</keyword>
<evidence type="ECO:0000256" key="4">
    <source>
        <dbReference type="ARBA" id="ARBA00022989"/>
    </source>
</evidence>
<organism evidence="8 9">
    <name type="scientific">Plastorhodobacter daqingensis</name>
    <dbReference type="NCBI Taxonomy" id="1387281"/>
    <lineage>
        <taxon>Bacteria</taxon>
        <taxon>Pseudomonadati</taxon>
        <taxon>Pseudomonadota</taxon>
        <taxon>Alphaproteobacteria</taxon>
        <taxon>Rhodobacterales</taxon>
        <taxon>Paracoccaceae</taxon>
        <taxon>Plastorhodobacter</taxon>
    </lineage>
</organism>
<dbReference type="Proteomes" id="UP001596516">
    <property type="component" value="Unassembled WGS sequence"/>
</dbReference>
<dbReference type="Pfam" id="PF04347">
    <property type="entry name" value="FliO"/>
    <property type="match status" value="1"/>
</dbReference>
<evidence type="ECO:0000256" key="2">
    <source>
        <dbReference type="ARBA" id="ARBA00022475"/>
    </source>
</evidence>
<feature type="compositionally biased region" description="Low complexity" evidence="6">
    <location>
        <begin position="112"/>
        <end position="125"/>
    </location>
</feature>
<keyword evidence="2" id="KW-1003">Cell membrane</keyword>